<evidence type="ECO:0000256" key="1">
    <source>
        <dbReference type="SAM" id="SignalP"/>
    </source>
</evidence>
<dbReference type="NCBIfam" id="TIGR04183">
    <property type="entry name" value="Por_Secre_tail"/>
    <property type="match status" value="1"/>
</dbReference>
<dbReference type="InterPro" id="IPR026444">
    <property type="entry name" value="Secre_tail"/>
</dbReference>
<feature type="signal peptide" evidence="1">
    <location>
        <begin position="1"/>
        <end position="23"/>
    </location>
</feature>
<name>A0AA49GRU8_9BACT</name>
<reference evidence="2" key="2">
    <citation type="journal article" date="2024" name="Antonie Van Leeuwenhoek">
        <title>Roseihalotalea indica gen. nov., sp. nov., a halophilic Bacteroidetes from mesopelagic Southwest Indian Ocean with higher carbohydrate metabolic potential.</title>
        <authorList>
            <person name="Chen B."/>
            <person name="Zhang M."/>
            <person name="Lin D."/>
            <person name="Ye J."/>
            <person name="Tang K."/>
        </authorList>
    </citation>
    <scope>NUCLEOTIDE SEQUENCE</scope>
    <source>
        <strain evidence="2">TK19036</strain>
    </source>
</reference>
<dbReference type="EMBL" id="CP120682">
    <property type="protein sequence ID" value="WKN38749.1"/>
    <property type="molecule type" value="Genomic_DNA"/>
</dbReference>
<reference evidence="2" key="1">
    <citation type="journal article" date="2023" name="Comput. Struct. Biotechnol. J.">
        <title>Discovery of a novel marine Bacteroidetes with a rich repertoire of carbohydrate-active enzymes.</title>
        <authorList>
            <person name="Chen B."/>
            <person name="Liu G."/>
            <person name="Chen Q."/>
            <person name="Wang H."/>
            <person name="Liu L."/>
            <person name="Tang K."/>
        </authorList>
    </citation>
    <scope>NUCLEOTIDE SEQUENCE</scope>
    <source>
        <strain evidence="2">TK19036</strain>
    </source>
</reference>
<gene>
    <name evidence="2" type="ORF">K4G66_08535</name>
</gene>
<keyword evidence="1" id="KW-0732">Signal</keyword>
<feature type="chain" id="PRO_5041282275" evidence="1">
    <location>
        <begin position="24"/>
        <end position="3809"/>
    </location>
</feature>
<sequence length="3809" mass="394971">MKSQSIIFLSFIVTCALSHIVSAQTTYYSRQSGTWKDPDTWSTIGHAGVGAGNVPGELASDDIVIIAAGHVIDYNADDNASDSTTISALTIGTSLETGYLRFPFSSLGGNNVNELAGNYTLIVTGDVTLASQGYILSVEGGEENPAGHVMPGGAVNRTHNFAIQGNLTNEGTLDLVKSIVARRVDLEFKGTGNQVITGEGSWNFYNVFYDNSGTYPANQIENQSLAFTAAIDEGRSTFTQGTYVHNNSGTYQNQALSNDGTDYTNVSFIIQDGIFNMVNTTNIDPTIELTNGHLTVTGGQFNGGHGGVGSGFAANIVIDGQVNVSGTGVLNIGDGDPGTTTPPTDGTLTITGNGASSLDGVTCYTDDLILEPDVVLTVSNGAILEVGRDTGGLLTLNGNASSGALLIIDGVGTSVTIYERVNINQNAGIEQNEGVLQVAPDFIDGGDPEPFQLDGEGARFTMLAGTFEVAASVNRSGGTDVDAIVWDASNTSVDLQGGTITLGNAGSGQGRLRFRQGSGETASLLISNSASVAVADAIQRNTAGSITNIQVTDNAAFQVGLDNSSGNVANFYHEGTLTVADNAIVRLGRYGDLGDVNITESGTLLVGELADDQAKTDLNGTLTHASATATCTFFSGLDVEAGALLTITDGTIDILPNATTADDTRMQIRGSVEMNGGIINLGAGITDITNGNLLQVYDGGMLAINTGTFNLLSSPALTTLANRNPFNITNNDAGEDATPGDGIVTVGDGSGGANSASLIIAPNLAPQIPTPATRNLFDMDGQNSQLLIETDGYLQVGGGNIGNLRLNTAGAKFLMQGGNCNITASLTIDNGTAVDISGGNLNIGTSSSNGANGINYAGNPNDTTRLTLSGGIINVGDGNSRLTLGNDNEDPTFGTETAFSLLEITGGTFNLNGALNLDDANARFVMSSGNLNLNPQDEQNLDSDISIFDLEQGIVDITGGTITIINPHATSGSGYAVRVNGVGGAGNGNDQVSGVMNLPSGDSPVVFGGILRLGNGSAQQSGSVDGFDLDLSPDHAYGSIIVNNPMGSNRHVEIINNGNTYTLADDLIVAAGMLNIGSNRLESGGTGTFSLATDAHLIIGNTNSADHFPGSGTPFSTYSIDAASTIEYDGADDALVALPSGEFGNLIISGSNTKTLSAAETVRSTLTLKSGTLASGSNLTMGSASTILRTNGVMTGTIQGTNDYTIVYEGMTKATQTPEWSGSGRKSFTVTLNEGEILTLHQDLNAQGNLSLIEGVLADAGYTLTVGGNISNASVHTGTGKIYLNGSIAQRTISGDGAGQFQNLEMDDANEAVFSAAQTINGTLTLTNGVLDVDIHQLSLTETATLNAVSPSSTNMIQVDGGVSAAGVQKTYIGSGSESFTWPIGSNGKYTPATIEVINATNSGSITINPVDGENPFTTDASDIALDYYWMVSKTGFGFETANLTFTYDQSDATGLGNEVAYVPARYTPTTWFNINNVSLVDEAANIISFENVTYIEGQFTAAEPSEFGVVLTYYSRTSGDWNDPTSWSIAGLGGIAAATIPGTSTPVIIGDNDIISVSTDNTMAPSIALQNTGTLVISDATTGHNFGAVSGEGTLRVVTNDADATDFPEGVFTDFLGATGGTVEYSGAGSYTISDSPFSFRHLTISGSGTVTLPDADVHLAGNLLIDETVTVLTSNAANGDVSITGNTTINTSGATLQFQAGAERSFIMEGGLMNEGLLQVAPGGSAMHSLTIGGSLTNNNTIDLVNDTGLHRANVTFTGAASASITGTGATTEFYRLIVNKGSDASSELEVTATAFALLAPTNEVEKALEIQNGTFKLSEAHTVTLSTGGGDFSIPATGGLWVNNGGATVEITSASSDLSLAGLLRLTDGTIAIGDDQSGVQENSIFYTDGNAAITVEGGNLTVGMAIRPNPATASLAYTQSGGLVQVSNNKATNEVYNGTGNSLQSIADFSLTAAPGSAFNMSGGALEVVRRNSVGDGKGLWIESGVAYDVTGGTLRVVTANTGGNANDDIGISSGVPLYNLEIGEAGASFPGSVGGNVTEYTLAVLNDFTLHIDGGFKLHRANSGSPSGNDEFNLHIGGNLTIERGTFGYPRPQDSEGKVVFNGSGLQLISDNDDGNLSLYSLGIDKSGGTLQFASGTDIAVEKDLTYTSGTLNQNGQTITFNGSVNQTVSGNPLELDDIIINNSAGVTVDMSQLTIRGELALNDGTLSIGSNLLSLGALAFITTSGTFGLGTMIQTNGLDTDQGIEKSYAAPGSFTFPAGSDVYSPATLNVTDLDGSLGSLRINPVNRRHNTAPPGTSLDYQWSVETSGFGTNVAVSHMYTYDEGDVTGTDANYLDAYFTGTTWTQGSTANVDEGANTITLSTTGPLDDYLFTAGSGFTNPTIYYSRADGSWNDVSTWSTDPSGSPIALIAPAAENPVIIQDGHTITIPPLTSATSASTTIESTGVLDIQEADGDTYIAVGTVDGTGTLRFTVDATPDLPALHNDFVATGGGTIEYAFTNNGDLPVSHTNYHHLILSGTRNLNLRTDYALSGNLEISTSGRVEDNGNTFVNTTSGMLTLTGGSELRVEGENSFPSGFGSYDLQTGSTVRYRRNDVQKVVSLGGDDYSNLDFEGNGTRTLQGDITVSDDLTLFSGAVVDANTHTISLGGDWTRHNVATFMPGSSTLLFNGSMPQIINISNSSSGNEEETFFNVIINNSNGVSLDASGGNNEYVTQLNITGDLTFADGTIDLLNRPLTVGGNLNNNTISTAPVSNASPVVFNSISANQEINGAAGVDFDNLTLAKANGTTLTLNVPVRIDGMLDMQNDGTLSLVSNDLTFGPSASLSGAFNANRMIITAGTASGPQVIKEGSASADSYDFTFPIGVGAHYTPVSIDATGVNGVSTGSQVSVRSISGAANGNFTMADPLRVTDRFFEITLSNISDISGSFLFTYADADIRGNEIYYKAWWWDETTLDEPANPFVNQATNTFGSTNTTISTATSEWIAGESGGFFPKLYSVASDAWSKTTTWNTAADGSGDAATPTRFNEVEIQATHTITTDANDQNAGAMQLEGALEINGTTDHDFEVFTGTGMLVLHNGTLPGYNVVGTNFFDNGTVEFTGLASYALPASMLQYNNLMISGVGAKTLGGNTTILNDLTIDGSVLDADNVNNYNISLGGDLNLLNSGNLEPRNGTFALVGSSAQSVPSGITFNNLQFDNIGSKGLATPVLGTFDINNFRILSASGQVAFSAATDIDITGSWTNASASGANAYTNVHDITFIGTSDQTIAGTNAFANITFNKSGSGHTVTTNGTITLDDGLNGGDLTISVDDVISGNADFNLLGNWTNNGTFSTTGIANFHGALAQGITGDNTFGSLLVDNASGVTIADGVTTTLADNLTITNGTFSPGVGTFVFDGTAEQSISGSVLFNNLIKQAGDTLTLSGSSTVNGTLTLTEGIVNTTDADLLIIGPDGDVSVTDETGVTYVNGPLQHTEDLPVLVEKLFPFGSGGLYRPITLTVTQIGLTSRTYTGRLTAGAPATRVLPSDLVRVSSVRHYTITQSPEADVSAAIVEIQYHPDDASDVASTLRIAKSDGTGNWLNIGGIGSLLDDIVGTFESGTITSEPFVSFSDFALASSDEDNNPLPVEILDFQAVSTDKGVNISWTTVTETDNSHFLVERSVDGLTYTPVARIAGKGNSVNREYYESLDAQPPYGLLYYRLRQVDFDGGFTFSRVIIITHTPQGVQVSIQPNPVENHQTMLTASGLGPQQQAKVQLVNMSGLQVREYHQTVPLNGSIKLNLKNLDQLAPGLYTVILTSQQFRHIEKLLIL</sequence>
<organism evidence="2">
    <name type="scientific">Roseihalotalea indica</name>
    <dbReference type="NCBI Taxonomy" id="2867963"/>
    <lineage>
        <taxon>Bacteria</taxon>
        <taxon>Pseudomonadati</taxon>
        <taxon>Bacteroidota</taxon>
        <taxon>Cytophagia</taxon>
        <taxon>Cytophagales</taxon>
        <taxon>Catalimonadaceae</taxon>
        <taxon>Roseihalotalea</taxon>
    </lineage>
</organism>
<proteinExistence type="predicted"/>
<protein>
    <submittedName>
        <fullName evidence="2">T9SS type A sorting domain-containing protein</fullName>
    </submittedName>
</protein>
<evidence type="ECO:0000313" key="2">
    <source>
        <dbReference type="EMBL" id="WKN38749.1"/>
    </source>
</evidence>
<accession>A0AA49GRU8</accession>